<dbReference type="AlphaFoldDB" id="A0A645DE36"/>
<proteinExistence type="predicted"/>
<comment type="caution">
    <text evidence="1">The sequence shown here is derived from an EMBL/GenBank/DDBJ whole genome shotgun (WGS) entry which is preliminary data.</text>
</comment>
<dbReference type="EMBL" id="VSSQ01035500">
    <property type="protein sequence ID" value="MPM87730.1"/>
    <property type="molecule type" value="Genomic_DNA"/>
</dbReference>
<organism evidence="1">
    <name type="scientific">bioreactor metagenome</name>
    <dbReference type="NCBI Taxonomy" id="1076179"/>
    <lineage>
        <taxon>unclassified sequences</taxon>
        <taxon>metagenomes</taxon>
        <taxon>ecological metagenomes</taxon>
    </lineage>
</organism>
<gene>
    <name evidence="1" type="ORF">SDC9_134830</name>
</gene>
<sequence length="124" mass="14035">MRREILIDQAAYNLRLNASCLHPYGDRFLLLRVKLSQLVVIDEKGADELFELIAKSREKSAVAVDSLRLAADHKIVELRRLIFGFQYPGGQCGYIVLEIRETPRDGRIVGNHIVQSPGHLLNRG</sequence>
<evidence type="ECO:0000313" key="1">
    <source>
        <dbReference type="EMBL" id="MPM87730.1"/>
    </source>
</evidence>
<accession>A0A645DE36</accession>
<protein>
    <submittedName>
        <fullName evidence="1">Uncharacterized protein</fullName>
    </submittedName>
</protein>
<reference evidence="1" key="1">
    <citation type="submission" date="2019-08" db="EMBL/GenBank/DDBJ databases">
        <authorList>
            <person name="Kucharzyk K."/>
            <person name="Murdoch R.W."/>
            <person name="Higgins S."/>
            <person name="Loffler F."/>
        </authorList>
    </citation>
    <scope>NUCLEOTIDE SEQUENCE</scope>
</reference>
<name>A0A645DE36_9ZZZZ</name>